<name>A0A5N6U044_ASPAV</name>
<feature type="transmembrane region" description="Helical" evidence="2">
    <location>
        <begin position="74"/>
        <end position="91"/>
    </location>
</feature>
<organism evidence="3 4">
    <name type="scientific">Aspergillus avenaceus</name>
    <dbReference type="NCBI Taxonomy" id="36643"/>
    <lineage>
        <taxon>Eukaryota</taxon>
        <taxon>Fungi</taxon>
        <taxon>Dikarya</taxon>
        <taxon>Ascomycota</taxon>
        <taxon>Pezizomycotina</taxon>
        <taxon>Eurotiomycetes</taxon>
        <taxon>Eurotiomycetidae</taxon>
        <taxon>Eurotiales</taxon>
        <taxon>Aspergillaceae</taxon>
        <taxon>Aspergillus</taxon>
        <taxon>Aspergillus subgen. Circumdati</taxon>
    </lineage>
</organism>
<sequence>MYRSHTPRANNALSLSMIHLVFCHLKYLYVSLPSSGLTFFSHQSINFYCLSILPVTPIPAEHLSYINHTSSANPIYLTTVGYNLVYIYYLYNRKTSISPKPPPLSPQRYYKTSQPTRCLATTKSPTSPTSQPVWRAGTPSAPCDPSLASPKMTQSSPVRPSP</sequence>
<keyword evidence="4" id="KW-1185">Reference proteome</keyword>
<feature type="transmembrane region" description="Helical" evidence="2">
    <location>
        <begin position="12"/>
        <end position="30"/>
    </location>
</feature>
<dbReference type="AlphaFoldDB" id="A0A5N6U044"/>
<accession>A0A5N6U044</accession>
<evidence type="ECO:0000313" key="3">
    <source>
        <dbReference type="EMBL" id="KAE8152006.1"/>
    </source>
</evidence>
<feature type="region of interest" description="Disordered" evidence="1">
    <location>
        <begin position="96"/>
        <end position="162"/>
    </location>
</feature>
<gene>
    <name evidence="3" type="ORF">BDV25DRAFT_151746</name>
</gene>
<evidence type="ECO:0000256" key="2">
    <source>
        <dbReference type="SAM" id="Phobius"/>
    </source>
</evidence>
<reference evidence="3 4" key="1">
    <citation type="submission" date="2019-04" db="EMBL/GenBank/DDBJ databases">
        <title>Friends and foes A comparative genomics study of 23 Aspergillus species from section Flavi.</title>
        <authorList>
            <consortium name="DOE Joint Genome Institute"/>
            <person name="Kjaerbolling I."/>
            <person name="Vesth T."/>
            <person name="Frisvad J.C."/>
            <person name="Nybo J.L."/>
            <person name="Theobald S."/>
            <person name="Kildgaard S."/>
            <person name="Isbrandt T."/>
            <person name="Kuo A."/>
            <person name="Sato A."/>
            <person name="Lyhne E.K."/>
            <person name="Kogle M.E."/>
            <person name="Wiebenga A."/>
            <person name="Kun R.S."/>
            <person name="Lubbers R.J."/>
            <person name="Makela M.R."/>
            <person name="Barry K."/>
            <person name="Chovatia M."/>
            <person name="Clum A."/>
            <person name="Daum C."/>
            <person name="Haridas S."/>
            <person name="He G."/>
            <person name="LaButti K."/>
            <person name="Lipzen A."/>
            <person name="Mondo S."/>
            <person name="Riley R."/>
            <person name="Salamov A."/>
            <person name="Simmons B.A."/>
            <person name="Magnuson J.K."/>
            <person name="Henrissat B."/>
            <person name="Mortensen U.H."/>
            <person name="Larsen T.O."/>
            <person name="Devries R.P."/>
            <person name="Grigoriev I.V."/>
            <person name="Machida M."/>
            <person name="Baker S.E."/>
            <person name="Andersen M.R."/>
        </authorList>
    </citation>
    <scope>NUCLEOTIDE SEQUENCE [LARGE SCALE GENOMIC DNA]</scope>
    <source>
        <strain evidence="3 4">IBT 18842</strain>
    </source>
</reference>
<keyword evidence="2" id="KW-0812">Transmembrane</keyword>
<feature type="compositionally biased region" description="Polar residues" evidence="1">
    <location>
        <begin position="151"/>
        <end position="162"/>
    </location>
</feature>
<dbReference type="EMBL" id="ML742060">
    <property type="protein sequence ID" value="KAE8152006.1"/>
    <property type="molecule type" value="Genomic_DNA"/>
</dbReference>
<dbReference type="Proteomes" id="UP000325780">
    <property type="component" value="Unassembled WGS sequence"/>
</dbReference>
<evidence type="ECO:0000313" key="4">
    <source>
        <dbReference type="Proteomes" id="UP000325780"/>
    </source>
</evidence>
<keyword evidence="2" id="KW-0472">Membrane</keyword>
<keyword evidence="2" id="KW-1133">Transmembrane helix</keyword>
<protein>
    <submittedName>
        <fullName evidence="3">Uncharacterized protein</fullName>
    </submittedName>
</protein>
<feature type="compositionally biased region" description="Low complexity" evidence="1">
    <location>
        <begin position="121"/>
        <end position="132"/>
    </location>
</feature>
<proteinExistence type="predicted"/>
<evidence type="ECO:0000256" key="1">
    <source>
        <dbReference type="SAM" id="MobiDB-lite"/>
    </source>
</evidence>